<keyword evidence="7" id="KW-0906">Nuclear pore complex</keyword>
<dbReference type="GO" id="GO:0006606">
    <property type="term" value="P:protein import into nucleus"/>
    <property type="evidence" value="ECO:0007669"/>
    <property type="project" value="TreeGrafter"/>
</dbReference>
<dbReference type="PANTHER" id="PTHR23198">
    <property type="entry name" value="NUCLEOPORIN"/>
    <property type="match status" value="1"/>
</dbReference>
<dbReference type="GO" id="GO:0044614">
    <property type="term" value="C:nuclear pore cytoplasmic filaments"/>
    <property type="evidence" value="ECO:0007669"/>
    <property type="project" value="TreeGrafter"/>
</dbReference>
<dbReference type="GO" id="GO:0034398">
    <property type="term" value="P:telomere tethering at nuclear periphery"/>
    <property type="evidence" value="ECO:0007669"/>
    <property type="project" value="TreeGrafter"/>
</dbReference>
<accession>A0AA38SIY8</accession>
<feature type="domain" description="Peptidase S59" evidence="9">
    <location>
        <begin position="48"/>
        <end position="178"/>
    </location>
</feature>
<dbReference type="PROSITE" id="PS51434">
    <property type="entry name" value="NUP_C"/>
    <property type="match status" value="1"/>
</dbReference>
<gene>
    <name evidence="10" type="ORF">OSB04_026209</name>
</gene>
<evidence type="ECO:0000313" key="10">
    <source>
        <dbReference type="EMBL" id="KAJ9539703.1"/>
    </source>
</evidence>
<dbReference type="GO" id="GO:0008139">
    <property type="term" value="F:nuclear localization sequence binding"/>
    <property type="evidence" value="ECO:0007669"/>
    <property type="project" value="TreeGrafter"/>
</dbReference>
<dbReference type="GO" id="GO:0006405">
    <property type="term" value="P:RNA export from nucleus"/>
    <property type="evidence" value="ECO:0007669"/>
    <property type="project" value="TreeGrafter"/>
</dbReference>
<comment type="subcellular location">
    <subcellularLocation>
        <location evidence="1">Nucleus</location>
        <location evidence="1">Nuclear pore complex</location>
    </subcellularLocation>
</comment>
<dbReference type="GO" id="GO:0017056">
    <property type="term" value="F:structural constituent of nuclear pore"/>
    <property type="evidence" value="ECO:0007669"/>
    <property type="project" value="InterPro"/>
</dbReference>
<evidence type="ECO:0000256" key="3">
    <source>
        <dbReference type="ARBA" id="ARBA00022448"/>
    </source>
</evidence>
<evidence type="ECO:0000313" key="11">
    <source>
        <dbReference type="Proteomes" id="UP001172457"/>
    </source>
</evidence>
<evidence type="ECO:0000256" key="6">
    <source>
        <dbReference type="ARBA" id="ARBA00023010"/>
    </source>
</evidence>
<evidence type="ECO:0000256" key="4">
    <source>
        <dbReference type="ARBA" id="ARBA00022816"/>
    </source>
</evidence>
<proteinExistence type="inferred from homology"/>
<reference evidence="10" key="1">
    <citation type="submission" date="2023-03" db="EMBL/GenBank/DDBJ databases">
        <title>Chromosome-scale reference genome and RAD-based genetic map of yellow starthistle (Centaurea solstitialis) reveal putative structural variation and QTLs associated with invader traits.</title>
        <authorList>
            <person name="Reatini B."/>
            <person name="Cang F.A."/>
            <person name="Jiang Q."/>
            <person name="Mckibben M.T.W."/>
            <person name="Barker M.S."/>
            <person name="Rieseberg L.H."/>
            <person name="Dlugosch K.M."/>
        </authorList>
    </citation>
    <scope>NUCLEOTIDE SEQUENCE</scope>
    <source>
        <strain evidence="10">CAN-66</strain>
        <tissue evidence="10">Leaf</tissue>
    </source>
</reference>
<comment type="caution">
    <text evidence="10">The sequence shown here is derived from an EMBL/GenBank/DDBJ whole genome shotgun (WGS) entry which is preliminary data.</text>
</comment>
<evidence type="ECO:0000256" key="8">
    <source>
        <dbReference type="ARBA" id="ARBA00023242"/>
    </source>
</evidence>
<keyword evidence="6" id="KW-0811">Translocation</keyword>
<organism evidence="10 11">
    <name type="scientific">Centaurea solstitialis</name>
    <name type="common">yellow star-thistle</name>
    <dbReference type="NCBI Taxonomy" id="347529"/>
    <lineage>
        <taxon>Eukaryota</taxon>
        <taxon>Viridiplantae</taxon>
        <taxon>Streptophyta</taxon>
        <taxon>Embryophyta</taxon>
        <taxon>Tracheophyta</taxon>
        <taxon>Spermatophyta</taxon>
        <taxon>Magnoliopsida</taxon>
        <taxon>eudicotyledons</taxon>
        <taxon>Gunneridae</taxon>
        <taxon>Pentapetalae</taxon>
        <taxon>asterids</taxon>
        <taxon>campanulids</taxon>
        <taxon>Asterales</taxon>
        <taxon>Asteraceae</taxon>
        <taxon>Carduoideae</taxon>
        <taxon>Cardueae</taxon>
        <taxon>Centaureinae</taxon>
        <taxon>Centaurea</taxon>
    </lineage>
</organism>
<keyword evidence="8" id="KW-0539">Nucleus</keyword>
<dbReference type="InterPro" id="IPR036903">
    <property type="entry name" value="Nup98_auto-Pept-S59_dom_sf"/>
</dbReference>
<dbReference type="EMBL" id="JARYMX010000007">
    <property type="protein sequence ID" value="KAJ9539703.1"/>
    <property type="molecule type" value="Genomic_DNA"/>
</dbReference>
<keyword evidence="5" id="KW-0653">Protein transport</keyword>
<sequence>MAEAAAPFGYVVIRVGYGFYLVPARQAPTSRVTDDESNVEALMPKLRHSYYYTKPTIEELAAKERAEPGYCRRGIWDFVVGRHGVGSIKFIGRIDVRRLDLESFFTFDDDGGFLCRFEKRNNLICGSCSTAEITLLVKEKIDDVQTLITKMTSDSEKGLEFVSYDPINKEVKFRVKYLSTLGKIRFYKGRRLLCCLP</sequence>
<dbReference type="Proteomes" id="UP001172457">
    <property type="component" value="Chromosome 7"/>
</dbReference>
<dbReference type="Pfam" id="PF04096">
    <property type="entry name" value="Nucleoporin2"/>
    <property type="match status" value="1"/>
</dbReference>
<keyword evidence="4" id="KW-0509">mRNA transport</keyword>
<dbReference type="Gene3D" id="3.30.1610.10">
    <property type="entry name" value="Peptidase S59, nucleoporin"/>
    <property type="match status" value="1"/>
</dbReference>
<evidence type="ECO:0000256" key="2">
    <source>
        <dbReference type="ARBA" id="ARBA00008926"/>
    </source>
</evidence>
<name>A0AA38SIY8_9ASTR</name>
<dbReference type="PANTHER" id="PTHR23198:SF6">
    <property type="entry name" value="NUCLEAR PORE COMPLEX PROTEIN NUP98-NUP96"/>
    <property type="match status" value="1"/>
</dbReference>
<evidence type="ECO:0000256" key="7">
    <source>
        <dbReference type="ARBA" id="ARBA00023132"/>
    </source>
</evidence>
<dbReference type="GO" id="GO:0003723">
    <property type="term" value="F:RNA binding"/>
    <property type="evidence" value="ECO:0007669"/>
    <property type="project" value="TreeGrafter"/>
</dbReference>
<keyword evidence="3" id="KW-0813">Transport</keyword>
<dbReference type="GO" id="GO:0051028">
    <property type="term" value="P:mRNA transport"/>
    <property type="evidence" value="ECO:0007669"/>
    <property type="project" value="UniProtKB-KW"/>
</dbReference>
<comment type="similarity">
    <text evidence="2">Belongs to the nucleoporin GLFG family.</text>
</comment>
<evidence type="ECO:0000256" key="5">
    <source>
        <dbReference type="ARBA" id="ARBA00022927"/>
    </source>
</evidence>
<dbReference type="SUPFAM" id="SSF82215">
    <property type="entry name" value="C-terminal autoproteolytic domain of nucleoporin nup98"/>
    <property type="match status" value="1"/>
</dbReference>
<keyword evidence="11" id="KW-1185">Reference proteome</keyword>
<protein>
    <recommendedName>
        <fullName evidence="9">Peptidase S59 domain-containing protein</fullName>
    </recommendedName>
</protein>
<evidence type="ECO:0000256" key="1">
    <source>
        <dbReference type="ARBA" id="ARBA00004567"/>
    </source>
</evidence>
<dbReference type="AlphaFoldDB" id="A0AA38SIY8"/>
<dbReference type="InterPro" id="IPR007230">
    <property type="entry name" value="Nup98_auto-Pept-S59_dom"/>
</dbReference>
<evidence type="ECO:0000259" key="9">
    <source>
        <dbReference type="PROSITE" id="PS51434"/>
    </source>
</evidence>
<dbReference type="InterPro" id="IPR037665">
    <property type="entry name" value="Nucleoporin_S59-like"/>
</dbReference>
<dbReference type="GO" id="GO:0000973">
    <property type="term" value="P:post-transcriptional tethering of RNA polymerase II gene DNA at nuclear periphery"/>
    <property type="evidence" value="ECO:0007669"/>
    <property type="project" value="TreeGrafter"/>
</dbReference>